<evidence type="ECO:0000259" key="1">
    <source>
        <dbReference type="Pfam" id="PF21473"/>
    </source>
</evidence>
<dbReference type="PANTHER" id="PTHR31472:SF5">
    <property type="entry name" value="OS05G0244600 PROTEIN"/>
    <property type="match status" value="1"/>
</dbReference>
<gene>
    <name evidence="2" type="ORF">RB653_004270</name>
</gene>
<dbReference type="EMBL" id="JAVFKY010000001">
    <property type="protein sequence ID" value="KAK5582685.1"/>
    <property type="molecule type" value="Genomic_DNA"/>
</dbReference>
<dbReference type="SUPFAM" id="SSF50249">
    <property type="entry name" value="Nucleic acid-binding proteins"/>
    <property type="match status" value="1"/>
</dbReference>
<dbReference type="PANTHER" id="PTHR31472">
    <property type="entry name" value="OS05G0244600 PROTEIN"/>
    <property type="match status" value="1"/>
</dbReference>
<proteinExistence type="predicted"/>
<feature type="domain" description="Single-stranded DNA binding protein Ssb-like OB fold" evidence="1">
    <location>
        <begin position="21"/>
        <end position="106"/>
    </location>
</feature>
<dbReference type="InterPro" id="IPR048970">
    <property type="entry name" value="OB_Ssb-like"/>
</dbReference>
<evidence type="ECO:0000313" key="3">
    <source>
        <dbReference type="Proteomes" id="UP001344447"/>
    </source>
</evidence>
<organism evidence="2 3">
    <name type="scientific">Dictyostelium firmibasis</name>
    <dbReference type="NCBI Taxonomy" id="79012"/>
    <lineage>
        <taxon>Eukaryota</taxon>
        <taxon>Amoebozoa</taxon>
        <taxon>Evosea</taxon>
        <taxon>Eumycetozoa</taxon>
        <taxon>Dictyostelia</taxon>
        <taxon>Dictyosteliales</taxon>
        <taxon>Dictyosteliaceae</taxon>
        <taxon>Dictyostelium</taxon>
    </lineage>
</organism>
<dbReference type="CDD" id="cd04491">
    <property type="entry name" value="SoSSB_OBF"/>
    <property type="match status" value="1"/>
</dbReference>
<name>A0AAN7U7J0_9MYCE</name>
<accession>A0AAN7U7J0</accession>
<sequence>MSTEQSTPPLTQPTFSKVSSLKPMSTGHNLILKVVSTKVVIEKNKDKKEMISEAVVGDETGTIILTVKNEQNDVVQPGNTIILRNGIIKVFNGFMRLYVNIWGNIKLSPTTGDFVVNTSNDLSAVEYELKRT</sequence>
<protein>
    <recommendedName>
        <fullName evidence="1">Single-stranded DNA binding protein Ssb-like OB fold domain-containing protein</fullName>
    </recommendedName>
</protein>
<dbReference type="InterPro" id="IPR012340">
    <property type="entry name" value="NA-bd_OB-fold"/>
</dbReference>
<dbReference type="AlphaFoldDB" id="A0AAN7U7J0"/>
<reference evidence="2 3" key="1">
    <citation type="submission" date="2023-11" db="EMBL/GenBank/DDBJ databases">
        <title>Dfirmibasis_genome.</title>
        <authorList>
            <person name="Edelbroek B."/>
            <person name="Kjellin J."/>
            <person name="Jerlstrom-Hultqvist J."/>
            <person name="Soderbom F."/>
        </authorList>
    </citation>
    <scope>NUCLEOTIDE SEQUENCE [LARGE SCALE GENOMIC DNA]</scope>
    <source>
        <strain evidence="2 3">TNS-C-14</strain>
    </source>
</reference>
<comment type="caution">
    <text evidence="2">The sequence shown here is derived from an EMBL/GenBank/DDBJ whole genome shotgun (WGS) entry which is preliminary data.</text>
</comment>
<dbReference type="Proteomes" id="UP001344447">
    <property type="component" value="Unassembled WGS sequence"/>
</dbReference>
<dbReference type="Gene3D" id="2.40.50.140">
    <property type="entry name" value="Nucleic acid-binding proteins"/>
    <property type="match status" value="1"/>
</dbReference>
<keyword evidence="3" id="KW-1185">Reference proteome</keyword>
<evidence type="ECO:0000313" key="2">
    <source>
        <dbReference type="EMBL" id="KAK5582685.1"/>
    </source>
</evidence>
<dbReference type="Pfam" id="PF21473">
    <property type="entry name" value="OB_Ssb-like"/>
    <property type="match status" value="1"/>
</dbReference>